<dbReference type="Proteomes" id="UP001172457">
    <property type="component" value="Chromosome 2"/>
</dbReference>
<organism evidence="2 3">
    <name type="scientific">Centaurea solstitialis</name>
    <name type="common">yellow star-thistle</name>
    <dbReference type="NCBI Taxonomy" id="347529"/>
    <lineage>
        <taxon>Eukaryota</taxon>
        <taxon>Viridiplantae</taxon>
        <taxon>Streptophyta</taxon>
        <taxon>Embryophyta</taxon>
        <taxon>Tracheophyta</taxon>
        <taxon>Spermatophyta</taxon>
        <taxon>Magnoliopsida</taxon>
        <taxon>eudicotyledons</taxon>
        <taxon>Gunneridae</taxon>
        <taxon>Pentapetalae</taxon>
        <taxon>asterids</taxon>
        <taxon>campanulids</taxon>
        <taxon>Asterales</taxon>
        <taxon>Asteraceae</taxon>
        <taxon>Carduoideae</taxon>
        <taxon>Cardueae</taxon>
        <taxon>Centaureinae</taxon>
        <taxon>Centaurea</taxon>
    </lineage>
</organism>
<evidence type="ECO:0000256" key="1">
    <source>
        <dbReference type="SAM" id="MobiDB-lite"/>
    </source>
</evidence>
<accession>A0AA38TVJ7</accession>
<proteinExistence type="predicted"/>
<feature type="compositionally biased region" description="Acidic residues" evidence="1">
    <location>
        <begin position="50"/>
        <end position="60"/>
    </location>
</feature>
<reference evidence="2" key="1">
    <citation type="submission" date="2023-03" db="EMBL/GenBank/DDBJ databases">
        <title>Chromosome-scale reference genome and RAD-based genetic map of yellow starthistle (Centaurea solstitialis) reveal putative structural variation and QTLs associated with invader traits.</title>
        <authorList>
            <person name="Reatini B."/>
            <person name="Cang F.A."/>
            <person name="Jiang Q."/>
            <person name="Mckibben M.T.W."/>
            <person name="Barker M.S."/>
            <person name="Rieseberg L.H."/>
            <person name="Dlugosch K.M."/>
        </authorList>
    </citation>
    <scope>NUCLEOTIDE SEQUENCE</scope>
    <source>
        <strain evidence="2">CAN-66</strain>
        <tissue evidence="2">Leaf</tissue>
    </source>
</reference>
<gene>
    <name evidence="2" type="ORF">OSB04_006905</name>
</gene>
<dbReference type="EMBL" id="JARYMX010000002">
    <property type="protein sequence ID" value="KAJ9561745.1"/>
    <property type="molecule type" value="Genomic_DNA"/>
</dbReference>
<feature type="compositionally biased region" description="Basic and acidic residues" evidence="1">
    <location>
        <begin position="115"/>
        <end position="141"/>
    </location>
</feature>
<comment type="caution">
    <text evidence="2">The sequence shown here is derived from an EMBL/GenBank/DDBJ whole genome shotgun (WGS) entry which is preliminary data.</text>
</comment>
<evidence type="ECO:0000313" key="3">
    <source>
        <dbReference type="Proteomes" id="UP001172457"/>
    </source>
</evidence>
<feature type="region of interest" description="Disordered" evidence="1">
    <location>
        <begin position="111"/>
        <end position="156"/>
    </location>
</feature>
<evidence type="ECO:0000313" key="2">
    <source>
        <dbReference type="EMBL" id="KAJ9561745.1"/>
    </source>
</evidence>
<name>A0AA38TVJ7_9ASTR</name>
<protein>
    <submittedName>
        <fullName evidence="2">Uncharacterized protein</fullName>
    </submittedName>
</protein>
<keyword evidence="3" id="KW-1185">Reference proteome</keyword>
<dbReference type="AlphaFoldDB" id="A0AA38TVJ7"/>
<sequence length="156" mass="17928">MADNFSFSSDDEAFDNANDKLMSEAFNLASEMNNYILNYIRNNQETEIGLADDEEEDDDGRDANVNLKRKKSKRNKGEHEAKDEVKIQTVDYDDPANPLFKRSAAYAHRVINKHHKDEPHEKVSEDNVRVEADSKIEKHEMSSLPSEGKKSRRKGK</sequence>
<feature type="region of interest" description="Disordered" evidence="1">
    <location>
        <begin position="49"/>
        <end position="83"/>
    </location>
</feature>